<dbReference type="SUPFAM" id="SSF50630">
    <property type="entry name" value="Acid proteases"/>
    <property type="match status" value="1"/>
</dbReference>
<dbReference type="Proteomes" id="UP000315252">
    <property type="component" value="Unassembled WGS sequence"/>
</dbReference>
<dbReference type="PROSITE" id="PS00141">
    <property type="entry name" value="ASP_PROTEASE"/>
    <property type="match status" value="1"/>
</dbReference>
<gene>
    <name evidence="2" type="ORF">FKG95_16555</name>
</gene>
<dbReference type="Gene3D" id="2.40.70.10">
    <property type="entry name" value="Acid Proteases"/>
    <property type="match status" value="1"/>
</dbReference>
<keyword evidence="2" id="KW-0645">Protease</keyword>
<name>A0A545TPV6_9PROT</name>
<feature type="transmembrane region" description="Helical" evidence="1">
    <location>
        <begin position="85"/>
        <end position="104"/>
    </location>
</feature>
<dbReference type="GO" id="GO:0006508">
    <property type="term" value="P:proteolysis"/>
    <property type="evidence" value="ECO:0007669"/>
    <property type="project" value="UniProtKB-KW"/>
</dbReference>
<comment type="caution">
    <text evidence="2">The sequence shown here is derived from an EMBL/GenBank/DDBJ whole genome shotgun (WGS) entry which is preliminary data.</text>
</comment>
<keyword evidence="1" id="KW-1133">Transmembrane helix</keyword>
<keyword evidence="1" id="KW-0812">Transmembrane</keyword>
<dbReference type="GO" id="GO:0004190">
    <property type="term" value="F:aspartic-type endopeptidase activity"/>
    <property type="evidence" value="ECO:0007669"/>
    <property type="project" value="InterPro"/>
</dbReference>
<dbReference type="Pfam" id="PF13975">
    <property type="entry name" value="gag-asp_proteas"/>
    <property type="match status" value="1"/>
</dbReference>
<reference evidence="2 3" key="1">
    <citation type="submission" date="2019-06" db="EMBL/GenBank/DDBJ databases">
        <title>Whole genome sequence for Rhodospirillaceae sp. R148.</title>
        <authorList>
            <person name="Wang G."/>
        </authorList>
    </citation>
    <scope>NUCLEOTIDE SEQUENCE [LARGE SCALE GENOMIC DNA]</scope>
    <source>
        <strain evidence="2 3">R148</strain>
    </source>
</reference>
<keyword evidence="1" id="KW-0472">Membrane</keyword>
<accession>A0A545TPV6</accession>
<dbReference type="InterPro" id="IPR021109">
    <property type="entry name" value="Peptidase_aspartic_dom_sf"/>
</dbReference>
<dbReference type="EC" id="3.4.23.-" evidence="2"/>
<dbReference type="OrthoDB" id="7595324at2"/>
<dbReference type="NCBIfam" id="TIGR02281">
    <property type="entry name" value="clan_AA_DTGA"/>
    <property type="match status" value="1"/>
</dbReference>
<organism evidence="2 3">
    <name type="scientific">Denitrobaculum tricleocarpae</name>
    <dbReference type="NCBI Taxonomy" id="2591009"/>
    <lineage>
        <taxon>Bacteria</taxon>
        <taxon>Pseudomonadati</taxon>
        <taxon>Pseudomonadota</taxon>
        <taxon>Alphaproteobacteria</taxon>
        <taxon>Rhodospirillales</taxon>
        <taxon>Rhodospirillaceae</taxon>
        <taxon>Denitrobaculum</taxon>
    </lineage>
</organism>
<sequence>MSAPQPNRHEDQEPPRRGLSGLAIILIVVLGGALALYYLTQSFPGALSNQDEQISLVYLSALGLAILVSAFSVRRLGKSDLARYLRYAVLWGVIFIVLAGGYSYRYELQSFGQRIMSGLVPGYGSETGPNEVTYSRARDGHFYVDAESRRVPIRFLVDTGASLVVLSPGDAQRLGFDLTKVRFDQIFETANGTVRGASAVLNELWIGDRRLRNVRVSINEAPMSNSLLGMSFLRQLESYEVRGDLLYLRWAPNPG</sequence>
<evidence type="ECO:0000313" key="3">
    <source>
        <dbReference type="Proteomes" id="UP000315252"/>
    </source>
</evidence>
<keyword evidence="2" id="KW-0378">Hydrolase</keyword>
<keyword evidence="3" id="KW-1185">Reference proteome</keyword>
<evidence type="ECO:0000313" key="2">
    <source>
        <dbReference type="EMBL" id="TQV79262.1"/>
    </source>
</evidence>
<evidence type="ECO:0000256" key="1">
    <source>
        <dbReference type="SAM" id="Phobius"/>
    </source>
</evidence>
<dbReference type="InterPro" id="IPR034122">
    <property type="entry name" value="Retropepsin-like_bacterial"/>
</dbReference>
<dbReference type="EMBL" id="VHSH01000005">
    <property type="protein sequence ID" value="TQV79262.1"/>
    <property type="molecule type" value="Genomic_DNA"/>
</dbReference>
<dbReference type="InterPro" id="IPR001969">
    <property type="entry name" value="Aspartic_peptidase_AS"/>
</dbReference>
<feature type="transmembrane region" description="Helical" evidence="1">
    <location>
        <begin position="21"/>
        <end position="39"/>
    </location>
</feature>
<dbReference type="InterPro" id="IPR011969">
    <property type="entry name" value="Clan_AA_Asp_peptidase_C"/>
</dbReference>
<feature type="transmembrane region" description="Helical" evidence="1">
    <location>
        <begin position="54"/>
        <end position="73"/>
    </location>
</feature>
<dbReference type="AlphaFoldDB" id="A0A545TPV6"/>
<dbReference type="CDD" id="cd05483">
    <property type="entry name" value="retropepsin_like_bacteria"/>
    <property type="match status" value="1"/>
</dbReference>
<protein>
    <submittedName>
        <fullName evidence="2">TIGR02281 family clan AA aspartic protease</fullName>
        <ecNumber evidence="2">3.4.23.-</ecNumber>
    </submittedName>
</protein>
<proteinExistence type="predicted"/>
<dbReference type="RefSeq" id="WP_142897486.1">
    <property type="nucleotide sequence ID" value="NZ_ML660056.1"/>
</dbReference>